<dbReference type="InterPro" id="IPR002701">
    <property type="entry name" value="CM_II_prokaryot"/>
</dbReference>
<evidence type="ECO:0000313" key="4">
    <source>
        <dbReference type="EMBL" id="KIT15304.1"/>
    </source>
</evidence>
<evidence type="ECO:0000256" key="2">
    <source>
        <dbReference type="ARBA" id="ARBA00023235"/>
    </source>
</evidence>
<dbReference type="OrthoDB" id="514491at2"/>
<accession>A0A0D1EC76</accession>
<dbReference type="AlphaFoldDB" id="A0A0D1EC76"/>
<evidence type="ECO:0000259" key="3">
    <source>
        <dbReference type="PROSITE" id="PS51168"/>
    </source>
</evidence>
<keyword evidence="2" id="KW-0413">Isomerase</keyword>
<dbReference type="PANTHER" id="PTHR38041:SF1">
    <property type="entry name" value="CHORISMATE MUTASE"/>
    <property type="match status" value="1"/>
</dbReference>
<gene>
    <name evidence="4" type="primary">tyrA</name>
    <name evidence="4" type="ORF">jaqu_29190</name>
</gene>
<dbReference type="GO" id="GO:0009697">
    <property type="term" value="P:salicylic acid biosynthetic process"/>
    <property type="evidence" value="ECO:0007669"/>
    <property type="project" value="TreeGrafter"/>
</dbReference>
<dbReference type="GO" id="GO:0046417">
    <property type="term" value="P:chorismate metabolic process"/>
    <property type="evidence" value="ECO:0007669"/>
    <property type="project" value="InterPro"/>
</dbReference>
<dbReference type="PANTHER" id="PTHR38041">
    <property type="entry name" value="CHORISMATE MUTASE"/>
    <property type="match status" value="1"/>
</dbReference>
<reference evidence="4 5" key="1">
    <citation type="submission" date="2015-02" db="EMBL/GenBank/DDBJ databases">
        <title>Genome Sequence of Jannaschia aquimarina DSM28248, a member of the Roseobacter clade.</title>
        <authorList>
            <person name="Voget S."/>
            <person name="Daniel R."/>
        </authorList>
    </citation>
    <scope>NUCLEOTIDE SEQUENCE [LARGE SCALE GENOMIC DNA]</scope>
    <source>
        <strain evidence="4 5">GSW-M26</strain>
    </source>
</reference>
<dbReference type="PATRIC" id="fig|935700.4.peg.3017"/>
<dbReference type="SUPFAM" id="SSF48600">
    <property type="entry name" value="Chorismate mutase II"/>
    <property type="match status" value="1"/>
</dbReference>
<protein>
    <recommendedName>
        <fullName evidence="1">chorismate mutase</fullName>
        <ecNumber evidence="1">5.4.99.5</ecNumber>
    </recommendedName>
</protein>
<proteinExistence type="predicted"/>
<dbReference type="Proteomes" id="UP000032232">
    <property type="component" value="Unassembled WGS sequence"/>
</dbReference>
<comment type="caution">
    <text evidence="4">The sequence shown here is derived from an EMBL/GenBank/DDBJ whole genome shotgun (WGS) entry which is preliminary data.</text>
</comment>
<evidence type="ECO:0000256" key="1">
    <source>
        <dbReference type="ARBA" id="ARBA00012404"/>
    </source>
</evidence>
<dbReference type="RefSeq" id="WP_043919760.1">
    <property type="nucleotide sequence ID" value="NZ_FZPF01000001.1"/>
</dbReference>
<sequence>MTTERPEWETLAECRAAIDAIDDDLLSLLARRQAVVEKVKVIKARDGLAAAQPSRVAEVLDRVRAGADRRGVHPDLAADIWRVMVDHFIAEEEAVLGKGGRNI</sequence>
<keyword evidence="5" id="KW-1185">Reference proteome</keyword>
<organism evidence="4 5">
    <name type="scientific">Jannaschia aquimarina</name>
    <dbReference type="NCBI Taxonomy" id="935700"/>
    <lineage>
        <taxon>Bacteria</taxon>
        <taxon>Pseudomonadati</taxon>
        <taxon>Pseudomonadota</taxon>
        <taxon>Alphaproteobacteria</taxon>
        <taxon>Rhodobacterales</taxon>
        <taxon>Roseobacteraceae</taxon>
        <taxon>Jannaschia</taxon>
    </lineage>
</organism>
<dbReference type="Pfam" id="PF01817">
    <property type="entry name" value="CM_2"/>
    <property type="match status" value="1"/>
</dbReference>
<dbReference type="EMBL" id="JYFE01000051">
    <property type="protein sequence ID" value="KIT15304.1"/>
    <property type="molecule type" value="Genomic_DNA"/>
</dbReference>
<dbReference type="SMART" id="SM00830">
    <property type="entry name" value="CM_2"/>
    <property type="match status" value="1"/>
</dbReference>
<dbReference type="Gene3D" id="1.20.59.10">
    <property type="entry name" value="Chorismate mutase"/>
    <property type="match status" value="1"/>
</dbReference>
<dbReference type="InterPro" id="IPR036263">
    <property type="entry name" value="Chorismate_II_sf"/>
</dbReference>
<name>A0A0D1EC76_9RHOB</name>
<dbReference type="EC" id="5.4.99.5" evidence="1"/>
<dbReference type="STRING" id="935700.jaqu_29190"/>
<dbReference type="PROSITE" id="PS51168">
    <property type="entry name" value="CHORISMATE_MUT_2"/>
    <property type="match status" value="1"/>
</dbReference>
<evidence type="ECO:0000313" key="5">
    <source>
        <dbReference type="Proteomes" id="UP000032232"/>
    </source>
</evidence>
<feature type="domain" description="Chorismate mutase" evidence="3">
    <location>
        <begin position="5"/>
        <end position="96"/>
    </location>
</feature>
<dbReference type="InterPro" id="IPR036979">
    <property type="entry name" value="CM_dom_sf"/>
</dbReference>
<dbReference type="InterPro" id="IPR051331">
    <property type="entry name" value="Chorismate_mutase-related"/>
</dbReference>
<dbReference type="GO" id="GO:0004106">
    <property type="term" value="F:chorismate mutase activity"/>
    <property type="evidence" value="ECO:0007669"/>
    <property type="project" value="UniProtKB-EC"/>
</dbReference>